<keyword evidence="1" id="KW-0472">Membrane</keyword>
<dbReference type="RefSeq" id="WP_115469403.1">
    <property type="nucleotide sequence ID" value="NZ_QKRA01000013.1"/>
</dbReference>
<dbReference type="EMBL" id="QKRA01000013">
    <property type="protein sequence ID" value="RDL42829.1"/>
    <property type="molecule type" value="Genomic_DNA"/>
</dbReference>
<evidence type="ECO:0000256" key="1">
    <source>
        <dbReference type="SAM" id="Phobius"/>
    </source>
</evidence>
<comment type="caution">
    <text evidence="2">The sequence shown here is derived from an EMBL/GenBank/DDBJ whole genome shotgun (WGS) entry which is preliminary data.</text>
</comment>
<dbReference type="Proteomes" id="UP000254326">
    <property type="component" value="Unassembled WGS sequence"/>
</dbReference>
<proteinExistence type="predicted"/>
<evidence type="ECO:0000313" key="2">
    <source>
        <dbReference type="EMBL" id="RDL42829.1"/>
    </source>
</evidence>
<reference evidence="2 3" key="1">
    <citation type="submission" date="2018-06" db="EMBL/GenBank/DDBJ databases">
        <title>Marinomonas sp. YLB-05 draft genome sequence.</title>
        <authorList>
            <person name="Yu L."/>
            <person name="Tang X."/>
        </authorList>
    </citation>
    <scope>NUCLEOTIDE SEQUENCE [LARGE SCALE GENOMIC DNA]</scope>
    <source>
        <strain evidence="2 3">YLB-05</strain>
    </source>
</reference>
<dbReference type="OrthoDB" id="5195601at2"/>
<feature type="transmembrane region" description="Helical" evidence="1">
    <location>
        <begin position="42"/>
        <end position="63"/>
    </location>
</feature>
<sequence>MKQIVHRIAAVTATLCVATFFVTTLLVELFGSIEAIRQVKSLIVFPGLFILVPAIALTGATGFSLSKQRSGKIVNRKKKRMPFIALGGVFVLIPAAIFLNQWAAEGNFNTQFYLLQATELIAGAVNLTLMTMNIIDGRKLVFKER</sequence>
<dbReference type="AlphaFoldDB" id="A0A370U4W6"/>
<feature type="transmembrane region" description="Helical" evidence="1">
    <location>
        <begin position="83"/>
        <end position="102"/>
    </location>
</feature>
<evidence type="ECO:0000313" key="3">
    <source>
        <dbReference type="Proteomes" id="UP000254326"/>
    </source>
</evidence>
<feature type="transmembrane region" description="Helical" evidence="1">
    <location>
        <begin position="114"/>
        <end position="135"/>
    </location>
</feature>
<protein>
    <submittedName>
        <fullName evidence="2">Uncharacterized protein</fullName>
    </submittedName>
</protein>
<feature type="transmembrane region" description="Helical" evidence="1">
    <location>
        <begin position="7"/>
        <end position="30"/>
    </location>
</feature>
<gene>
    <name evidence="2" type="ORF">DN730_17355</name>
</gene>
<keyword evidence="1" id="KW-1133">Transmembrane helix</keyword>
<name>A0A370U4W6_9GAMM</name>
<keyword evidence="3" id="KW-1185">Reference proteome</keyword>
<accession>A0A370U4W6</accession>
<organism evidence="2 3">
    <name type="scientific">Marinomonas piezotolerans</name>
    <dbReference type="NCBI Taxonomy" id="2213058"/>
    <lineage>
        <taxon>Bacteria</taxon>
        <taxon>Pseudomonadati</taxon>
        <taxon>Pseudomonadota</taxon>
        <taxon>Gammaproteobacteria</taxon>
        <taxon>Oceanospirillales</taxon>
        <taxon>Oceanospirillaceae</taxon>
        <taxon>Marinomonas</taxon>
    </lineage>
</organism>
<keyword evidence="1" id="KW-0812">Transmembrane</keyword>